<evidence type="ECO:0008006" key="3">
    <source>
        <dbReference type="Google" id="ProtNLM"/>
    </source>
</evidence>
<name>A0A853F674_9GAMM</name>
<protein>
    <recommendedName>
        <fullName evidence="3">DUF86 domain-containing protein</fullName>
    </recommendedName>
</protein>
<dbReference type="SUPFAM" id="SSF81593">
    <property type="entry name" value="Nucleotidyltransferase substrate binding subunit/domain"/>
    <property type="match status" value="1"/>
</dbReference>
<dbReference type="Proteomes" id="UP000568751">
    <property type="component" value="Unassembled WGS sequence"/>
</dbReference>
<evidence type="ECO:0000313" key="1">
    <source>
        <dbReference type="EMBL" id="NYT28541.1"/>
    </source>
</evidence>
<evidence type="ECO:0000313" key="2">
    <source>
        <dbReference type="Proteomes" id="UP000568751"/>
    </source>
</evidence>
<reference evidence="1 2" key="1">
    <citation type="submission" date="2020-05" db="EMBL/GenBank/DDBJ databases">
        <title>Horizontal transmission and recombination maintain forever young bacterial symbiont genomes.</title>
        <authorList>
            <person name="Russell S.L."/>
            <person name="Pepper-Tunick E."/>
            <person name="Svedberg J."/>
            <person name="Byrne A."/>
            <person name="Ruelas Castillo J."/>
            <person name="Vollmers C."/>
            <person name="Beinart R.A."/>
            <person name="Corbett-Detig R."/>
        </authorList>
    </citation>
    <scope>NUCLEOTIDE SEQUENCE [LARGE SCALE GENOMIC DNA]</scope>
    <source>
        <strain evidence="1">455</strain>
    </source>
</reference>
<accession>A0A853F674</accession>
<comment type="caution">
    <text evidence="1">The sequence shown here is derived from an EMBL/GenBank/DDBJ whole genome shotgun (WGS) entry which is preliminary data.</text>
</comment>
<dbReference type="RefSeq" id="WP_369150359.1">
    <property type="nucleotide sequence ID" value="NZ_OZ156464.1"/>
</dbReference>
<gene>
    <name evidence="1" type="ORF">H0A76_12195</name>
</gene>
<dbReference type="AlphaFoldDB" id="A0A853F674"/>
<dbReference type="EMBL" id="JACCHT010000002">
    <property type="protein sequence ID" value="NYT28541.1"/>
    <property type="molecule type" value="Genomic_DNA"/>
</dbReference>
<proteinExistence type="predicted"/>
<organism evidence="1 2">
    <name type="scientific">Candidatus Thiodubiliella endoseptemdiera</name>
    <dbReference type="NCBI Taxonomy" id="2738886"/>
    <lineage>
        <taxon>Bacteria</taxon>
        <taxon>Pseudomonadati</taxon>
        <taxon>Pseudomonadota</taxon>
        <taxon>Gammaproteobacteria</taxon>
        <taxon>Candidatus Pseudothioglobaceae</taxon>
        <taxon>Candidatus Thiodubiliella</taxon>
    </lineage>
</organism>
<sequence length="141" mass="16784">MEYIKPKGMPDELAKKAHDDGYYIEAIQVIHGWLENQARSFLMLVGCVHFKSEQSETWDLSDTISLNDTLKVLRILNQISTEEFTNFKKFNSLRNKIVHQYYKEPYEKEYHGIPKREYDEVFEETIRQAYFFTEKCESIVG</sequence>